<keyword evidence="2" id="KW-0808">Transferase</keyword>
<dbReference type="PROSITE" id="PS51186">
    <property type="entry name" value="GNAT"/>
    <property type="match status" value="1"/>
</dbReference>
<gene>
    <name evidence="2" type="ORF">ACFQ14_06065</name>
</gene>
<dbReference type="Pfam" id="PF00583">
    <property type="entry name" value="Acetyltransf_1"/>
    <property type="match status" value="1"/>
</dbReference>
<proteinExistence type="predicted"/>
<evidence type="ECO:0000313" key="3">
    <source>
        <dbReference type="Proteomes" id="UP001597101"/>
    </source>
</evidence>
<dbReference type="EMBL" id="JBHTJV010000003">
    <property type="protein sequence ID" value="MFD0915967.1"/>
    <property type="molecule type" value="Genomic_DNA"/>
</dbReference>
<dbReference type="EC" id="2.3.-.-" evidence="2"/>
<dbReference type="InterPro" id="IPR000182">
    <property type="entry name" value="GNAT_dom"/>
</dbReference>
<protein>
    <submittedName>
        <fullName evidence="2">GNAT family N-acetyltransferase</fullName>
        <ecNumber evidence="2">2.3.-.-</ecNumber>
    </submittedName>
</protein>
<comment type="caution">
    <text evidence="2">The sequence shown here is derived from an EMBL/GenBank/DDBJ whole genome shotgun (WGS) entry which is preliminary data.</text>
</comment>
<keyword evidence="3" id="KW-1185">Reference proteome</keyword>
<reference evidence="3" key="1">
    <citation type="journal article" date="2019" name="Int. J. Syst. Evol. Microbiol.">
        <title>The Global Catalogue of Microorganisms (GCM) 10K type strain sequencing project: providing services to taxonomists for standard genome sequencing and annotation.</title>
        <authorList>
            <consortium name="The Broad Institute Genomics Platform"/>
            <consortium name="The Broad Institute Genome Sequencing Center for Infectious Disease"/>
            <person name="Wu L."/>
            <person name="Ma J."/>
        </authorList>
    </citation>
    <scope>NUCLEOTIDE SEQUENCE [LARGE SCALE GENOMIC DNA]</scope>
    <source>
        <strain evidence="3">CCUG 60023</strain>
    </source>
</reference>
<dbReference type="RefSeq" id="WP_377211806.1">
    <property type="nucleotide sequence ID" value="NZ_JBHTJV010000003.1"/>
</dbReference>
<dbReference type="GO" id="GO:0016746">
    <property type="term" value="F:acyltransferase activity"/>
    <property type="evidence" value="ECO:0007669"/>
    <property type="project" value="UniProtKB-KW"/>
</dbReference>
<name>A0ABW3FEH2_9HYPH</name>
<dbReference type="Gene3D" id="3.40.630.30">
    <property type="match status" value="1"/>
</dbReference>
<evidence type="ECO:0000313" key="2">
    <source>
        <dbReference type="EMBL" id="MFD0915967.1"/>
    </source>
</evidence>
<dbReference type="Proteomes" id="UP001597101">
    <property type="component" value="Unassembled WGS sequence"/>
</dbReference>
<evidence type="ECO:0000259" key="1">
    <source>
        <dbReference type="PROSITE" id="PS51186"/>
    </source>
</evidence>
<accession>A0ABW3FEH2</accession>
<dbReference type="InterPro" id="IPR016181">
    <property type="entry name" value="Acyl_CoA_acyltransferase"/>
</dbReference>
<feature type="domain" description="N-acetyltransferase" evidence="1">
    <location>
        <begin position="5"/>
        <end position="156"/>
    </location>
</feature>
<keyword evidence="2" id="KW-0012">Acyltransferase</keyword>
<organism evidence="2 3">
    <name type="scientific">Pseudahrensia aquimaris</name>
    <dbReference type="NCBI Taxonomy" id="744461"/>
    <lineage>
        <taxon>Bacteria</taxon>
        <taxon>Pseudomonadati</taxon>
        <taxon>Pseudomonadota</taxon>
        <taxon>Alphaproteobacteria</taxon>
        <taxon>Hyphomicrobiales</taxon>
        <taxon>Ahrensiaceae</taxon>
        <taxon>Pseudahrensia</taxon>
    </lineage>
</organism>
<sequence>MQAEMIIRPTEPRDVGELCQLLNEIIEQGGTTARRQTMSETEFLEHYVTNPISISCVTAQAADGTLLGFQTLHLYDWLPSGWADIGTFARVGSTAKGIGTRLFQSTLQAAADRNISTINATIRSYNIGGLKYYGKMGFVEYKREEAEPLEAGQAAEKVFKKRAV</sequence>
<dbReference type="SUPFAM" id="SSF55729">
    <property type="entry name" value="Acyl-CoA N-acyltransferases (Nat)"/>
    <property type="match status" value="1"/>
</dbReference>